<proteinExistence type="predicted"/>
<feature type="domain" description="DUF7587" evidence="1">
    <location>
        <begin position="22"/>
        <end position="168"/>
    </location>
</feature>
<sequence length="210" mass="23572">MLNRFLINRAIGRPRDNPELDTPEFLYRAFKGGCHGRHSPELGFRSSNQPLTSPSYHDGTLLDSSLVDKDALRNQCEGSQPSDLIALSASPSRVLKILRKWGYHDRAGDMIAVINVSKLLAMGVLFNRTTTLAKSLGMNLRTECQLTGLQFANPNYWVAYRWIPAECIELYISEPFLQEACDSRGIGENDHNSQFALDDILSFQIQPLSI</sequence>
<dbReference type="VEuPathDB" id="FungiDB:P174DRAFT_119703"/>
<dbReference type="Pfam" id="PF24494">
    <property type="entry name" value="DUF7587"/>
    <property type="match status" value="1"/>
</dbReference>
<gene>
    <name evidence="2" type="ORF">P174DRAFT_119703</name>
</gene>
<dbReference type="OMA" id="WIPAECI"/>
<dbReference type="RefSeq" id="XP_024683515.1">
    <property type="nucleotide sequence ID" value="XM_024821067.1"/>
</dbReference>
<dbReference type="AlphaFoldDB" id="A0A2I1CBC2"/>
<dbReference type="InterPro" id="IPR056009">
    <property type="entry name" value="DUF7587"/>
</dbReference>
<dbReference type="EMBL" id="MSZS01000003">
    <property type="protein sequence ID" value="PKX94920.1"/>
    <property type="molecule type" value="Genomic_DNA"/>
</dbReference>
<name>A0A2I1CBC2_ASPN1</name>
<dbReference type="OrthoDB" id="4346121at2759"/>
<dbReference type="GeneID" id="36528393"/>
<organism evidence="2 3">
    <name type="scientific">Aspergillus novofumigatus (strain IBT 16806)</name>
    <dbReference type="NCBI Taxonomy" id="1392255"/>
    <lineage>
        <taxon>Eukaryota</taxon>
        <taxon>Fungi</taxon>
        <taxon>Dikarya</taxon>
        <taxon>Ascomycota</taxon>
        <taxon>Pezizomycotina</taxon>
        <taxon>Eurotiomycetes</taxon>
        <taxon>Eurotiomycetidae</taxon>
        <taxon>Eurotiales</taxon>
        <taxon>Aspergillaceae</taxon>
        <taxon>Aspergillus</taxon>
        <taxon>Aspergillus subgen. Fumigati</taxon>
    </lineage>
</organism>
<dbReference type="Proteomes" id="UP000234474">
    <property type="component" value="Unassembled WGS sequence"/>
</dbReference>
<evidence type="ECO:0000313" key="2">
    <source>
        <dbReference type="EMBL" id="PKX94920.1"/>
    </source>
</evidence>
<keyword evidence="3" id="KW-1185">Reference proteome</keyword>
<evidence type="ECO:0000259" key="1">
    <source>
        <dbReference type="Pfam" id="PF24494"/>
    </source>
</evidence>
<protein>
    <recommendedName>
        <fullName evidence="1">DUF7587 domain-containing protein</fullName>
    </recommendedName>
</protein>
<comment type="caution">
    <text evidence="2">The sequence shown here is derived from an EMBL/GenBank/DDBJ whole genome shotgun (WGS) entry which is preliminary data.</text>
</comment>
<accession>A0A2I1CBC2</accession>
<reference evidence="3" key="1">
    <citation type="journal article" date="2018" name="Proc. Natl. Acad. Sci. U.S.A.">
        <title>Linking secondary metabolites to gene clusters through genome sequencing of six diverse Aspergillus species.</title>
        <authorList>
            <person name="Kaerboelling I."/>
            <person name="Vesth T.C."/>
            <person name="Frisvad J.C."/>
            <person name="Nybo J.L."/>
            <person name="Theobald S."/>
            <person name="Kuo A."/>
            <person name="Bowyer P."/>
            <person name="Matsuda Y."/>
            <person name="Mondo S."/>
            <person name="Lyhne E.K."/>
            <person name="Kogle M.E."/>
            <person name="Clum A."/>
            <person name="Lipzen A."/>
            <person name="Salamov A."/>
            <person name="Ngan C.Y."/>
            <person name="Daum C."/>
            <person name="Chiniquy J."/>
            <person name="Barry K."/>
            <person name="LaButti K."/>
            <person name="Haridas S."/>
            <person name="Simmons B.A."/>
            <person name="Magnuson J.K."/>
            <person name="Mortensen U.H."/>
            <person name="Larsen T.O."/>
            <person name="Grigoriev I.V."/>
            <person name="Baker S.E."/>
            <person name="Andersen M.R."/>
        </authorList>
    </citation>
    <scope>NUCLEOTIDE SEQUENCE [LARGE SCALE GENOMIC DNA]</scope>
    <source>
        <strain evidence="3">IBT 16806</strain>
    </source>
</reference>
<evidence type="ECO:0000313" key="3">
    <source>
        <dbReference type="Proteomes" id="UP000234474"/>
    </source>
</evidence>